<organism evidence="1">
    <name type="scientific">bioreactor metagenome</name>
    <dbReference type="NCBI Taxonomy" id="1076179"/>
    <lineage>
        <taxon>unclassified sequences</taxon>
        <taxon>metagenomes</taxon>
        <taxon>ecological metagenomes</taxon>
    </lineage>
</organism>
<comment type="caution">
    <text evidence="1">The sequence shown here is derived from an EMBL/GenBank/DDBJ whole genome shotgun (WGS) entry which is preliminary data.</text>
</comment>
<reference evidence="1" key="1">
    <citation type="submission" date="2019-08" db="EMBL/GenBank/DDBJ databases">
        <authorList>
            <person name="Kucharzyk K."/>
            <person name="Murdoch R.W."/>
            <person name="Higgins S."/>
            <person name="Loffler F."/>
        </authorList>
    </citation>
    <scope>NUCLEOTIDE SEQUENCE</scope>
</reference>
<proteinExistence type="predicted"/>
<protein>
    <submittedName>
        <fullName evidence="1">Uncharacterized protein</fullName>
    </submittedName>
</protein>
<dbReference type="EMBL" id="VSSQ01047870">
    <property type="protein sequence ID" value="MPN01895.1"/>
    <property type="molecule type" value="Genomic_DNA"/>
</dbReference>
<dbReference type="AlphaFoldDB" id="A0A645EIQ0"/>
<name>A0A645EIQ0_9ZZZZ</name>
<sequence length="110" mass="12404">MLHDFGFLHSFHPQTVLHAEEINSPQNESHAQQEIKQFSPCGVIPRRTDVNVQRVSLFGRISVGINLADVQHITARVEVVVGNPVAIWIKQMPTGIDPFQLVNKLILLFE</sequence>
<gene>
    <name evidence="1" type="ORF">SDC9_149108</name>
</gene>
<accession>A0A645EIQ0</accession>
<evidence type="ECO:0000313" key="1">
    <source>
        <dbReference type="EMBL" id="MPN01895.1"/>
    </source>
</evidence>